<reference evidence="1" key="1">
    <citation type="submission" date="2022-07" db="EMBL/GenBank/DDBJ databases">
        <title>Phylogenomic reconstructions and comparative analyses of Kickxellomycotina fungi.</title>
        <authorList>
            <person name="Reynolds N.K."/>
            <person name="Stajich J.E."/>
            <person name="Barry K."/>
            <person name="Grigoriev I.V."/>
            <person name="Crous P."/>
            <person name="Smith M.E."/>
        </authorList>
    </citation>
    <scope>NUCLEOTIDE SEQUENCE</scope>
    <source>
        <strain evidence="1">CBS 109366</strain>
    </source>
</reference>
<evidence type="ECO:0000313" key="2">
    <source>
        <dbReference type="Proteomes" id="UP001140234"/>
    </source>
</evidence>
<comment type="caution">
    <text evidence="1">The sequence shown here is derived from an EMBL/GenBank/DDBJ whole genome shotgun (WGS) entry which is preliminary data.</text>
</comment>
<organism evidence="1 2">
    <name type="scientific">Coemansia nantahalensis</name>
    <dbReference type="NCBI Taxonomy" id="2789366"/>
    <lineage>
        <taxon>Eukaryota</taxon>
        <taxon>Fungi</taxon>
        <taxon>Fungi incertae sedis</taxon>
        <taxon>Zoopagomycota</taxon>
        <taxon>Kickxellomycotina</taxon>
        <taxon>Kickxellomycetes</taxon>
        <taxon>Kickxellales</taxon>
        <taxon>Kickxellaceae</taxon>
        <taxon>Coemansia</taxon>
    </lineage>
</organism>
<sequence>MESDQRWETAALGLSIASLVCAALAAGIAALACARRPELFQRPGLRLTLWIAIACAVSAAGRIPAALGPLMARQADIRQRALMWVILSADLYVAVAVTCLAVLLWGVWDSPRAPSRLRAYAGYPGLLSLVATHPIWYIGGSATWTAPLLAIDGRPLWQRAEMWPMFLLWTAMAIVASGAAISWVFVRIWRELRGTVPPPPRRLTRGLLARVAGFLGYVVLLLLTQGWPVLQALANRRWLLRAANTAPAAQGVLCLVAMAAGPHAANLWSAFGARPTPAASAAHEEAAVGGPEVAAIAASSSRREETATSSSSSGSPTGSAASNRGTEKSLRLDFADHDASTINLSPYQSRANSIS</sequence>
<protein>
    <submittedName>
        <fullName evidence="1">Uncharacterized protein</fullName>
    </submittedName>
</protein>
<proteinExistence type="predicted"/>
<dbReference type="Proteomes" id="UP001140234">
    <property type="component" value="Unassembled WGS sequence"/>
</dbReference>
<evidence type="ECO:0000313" key="1">
    <source>
        <dbReference type="EMBL" id="KAJ2772775.1"/>
    </source>
</evidence>
<dbReference type="EMBL" id="JANBUJ010000319">
    <property type="protein sequence ID" value="KAJ2772775.1"/>
    <property type="molecule type" value="Genomic_DNA"/>
</dbReference>
<keyword evidence="2" id="KW-1185">Reference proteome</keyword>
<name>A0ACC1K481_9FUNG</name>
<gene>
    <name evidence="1" type="ORF">IWQ57_001619</name>
</gene>
<accession>A0ACC1K481</accession>